<evidence type="ECO:0000313" key="6">
    <source>
        <dbReference type="EMBL" id="MPC81687.1"/>
    </source>
</evidence>
<feature type="chain" id="PRO_5023047121" evidence="5">
    <location>
        <begin position="18"/>
        <end position="51"/>
    </location>
</feature>
<keyword evidence="2" id="KW-0812">Transmembrane</keyword>
<reference evidence="6 7" key="1">
    <citation type="submission" date="2019-05" db="EMBL/GenBank/DDBJ databases">
        <title>Another draft genome of Portunus trituberculatus and its Hox gene families provides insights of decapod evolution.</title>
        <authorList>
            <person name="Jeong J.-H."/>
            <person name="Song I."/>
            <person name="Kim S."/>
            <person name="Choi T."/>
            <person name="Kim D."/>
            <person name="Ryu S."/>
            <person name="Kim W."/>
        </authorList>
    </citation>
    <scope>NUCLEOTIDE SEQUENCE [LARGE SCALE GENOMIC DNA]</scope>
    <source>
        <tissue evidence="6">Muscle</tissue>
    </source>
</reference>
<dbReference type="InterPro" id="IPR027359">
    <property type="entry name" value="Volt_channel_dom_sf"/>
</dbReference>
<dbReference type="EMBL" id="VSRR010057668">
    <property type="protein sequence ID" value="MPC81687.1"/>
    <property type="molecule type" value="Genomic_DNA"/>
</dbReference>
<feature type="signal peptide" evidence="5">
    <location>
        <begin position="1"/>
        <end position="17"/>
    </location>
</feature>
<dbReference type="Proteomes" id="UP000324222">
    <property type="component" value="Unassembled WGS sequence"/>
</dbReference>
<keyword evidence="5" id="KW-0732">Signal</keyword>
<sequence length="51" mass="5797">MLSVFFIVVSILSFCLKTHPNMRVPVIVNVTVRSVDRNGSVASSWYLNKDR</sequence>
<dbReference type="GO" id="GO:0016020">
    <property type="term" value="C:membrane"/>
    <property type="evidence" value="ECO:0007669"/>
    <property type="project" value="UniProtKB-SubCell"/>
</dbReference>
<comment type="caution">
    <text evidence="6">The sequence shown here is derived from an EMBL/GenBank/DDBJ whole genome shotgun (WGS) entry which is preliminary data.</text>
</comment>
<keyword evidence="4" id="KW-0472">Membrane</keyword>
<evidence type="ECO:0000256" key="5">
    <source>
        <dbReference type="SAM" id="SignalP"/>
    </source>
</evidence>
<accession>A0A5B7IJH3</accession>
<evidence type="ECO:0000256" key="1">
    <source>
        <dbReference type="ARBA" id="ARBA00004141"/>
    </source>
</evidence>
<evidence type="ECO:0000256" key="3">
    <source>
        <dbReference type="ARBA" id="ARBA00022989"/>
    </source>
</evidence>
<dbReference type="OrthoDB" id="10025005at2759"/>
<evidence type="ECO:0000256" key="4">
    <source>
        <dbReference type="ARBA" id="ARBA00023136"/>
    </source>
</evidence>
<keyword evidence="7" id="KW-1185">Reference proteome</keyword>
<gene>
    <name evidence="6" type="primary">Shaw_1</name>
    <name evidence="6" type="ORF">E2C01_076318</name>
</gene>
<organism evidence="6 7">
    <name type="scientific">Portunus trituberculatus</name>
    <name type="common">Swimming crab</name>
    <name type="synonym">Neptunus trituberculatus</name>
    <dbReference type="NCBI Taxonomy" id="210409"/>
    <lineage>
        <taxon>Eukaryota</taxon>
        <taxon>Metazoa</taxon>
        <taxon>Ecdysozoa</taxon>
        <taxon>Arthropoda</taxon>
        <taxon>Crustacea</taxon>
        <taxon>Multicrustacea</taxon>
        <taxon>Malacostraca</taxon>
        <taxon>Eumalacostraca</taxon>
        <taxon>Eucarida</taxon>
        <taxon>Decapoda</taxon>
        <taxon>Pleocyemata</taxon>
        <taxon>Brachyura</taxon>
        <taxon>Eubrachyura</taxon>
        <taxon>Portunoidea</taxon>
        <taxon>Portunidae</taxon>
        <taxon>Portuninae</taxon>
        <taxon>Portunus</taxon>
    </lineage>
</organism>
<proteinExistence type="predicted"/>
<protein>
    <submittedName>
        <fullName evidence="6">Potassium voltage-gated channel protein Shaw</fullName>
    </submittedName>
</protein>
<evidence type="ECO:0000313" key="7">
    <source>
        <dbReference type="Proteomes" id="UP000324222"/>
    </source>
</evidence>
<keyword evidence="3" id="KW-1133">Transmembrane helix</keyword>
<evidence type="ECO:0000256" key="2">
    <source>
        <dbReference type="ARBA" id="ARBA00022692"/>
    </source>
</evidence>
<dbReference type="Gene3D" id="1.20.120.350">
    <property type="entry name" value="Voltage-gated potassium channels. Chain C"/>
    <property type="match status" value="1"/>
</dbReference>
<dbReference type="AlphaFoldDB" id="A0A5B7IJH3"/>
<name>A0A5B7IJH3_PORTR</name>
<comment type="subcellular location">
    <subcellularLocation>
        <location evidence="1">Membrane</location>
        <topology evidence="1">Multi-pass membrane protein</topology>
    </subcellularLocation>
</comment>